<evidence type="ECO:0000313" key="1">
    <source>
        <dbReference type="EMBL" id="MFC5746908.1"/>
    </source>
</evidence>
<comment type="caution">
    <text evidence="1">The sequence shown here is derived from an EMBL/GenBank/DDBJ whole genome shotgun (WGS) entry which is preliminary data.</text>
</comment>
<dbReference type="Proteomes" id="UP001596074">
    <property type="component" value="Unassembled WGS sequence"/>
</dbReference>
<dbReference type="EMBL" id="JBHSON010000017">
    <property type="protein sequence ID" value="MFC5746908.1"/>
    <property type="molecule type" value="Genomic_DNA"/>
</dbReference>
<proteinExistence type="predicted"/>
<evidence type="ECO:0000313" key="2">
    <source>
        <dbReference type="Proteomes" id="UP001596074"/>
    </source>
</evidence>
<dbReference type="RefSeq" id="WP_378282523.1">
    <property type="nucleotide sequence ID" value="NZ_JBHSON010000017.1"/>
</dbReference>
<gene>
    <name evidence="1" type="ORF">ACFPZN_14875</name>
</gene>
<accession>A0ABW0ZWM0</accession>
<dbReference type="SUPFAM" id="SSF110296">
    <property type="entry name" value="Oligoxyloglucan reducing end-specific cellobiohydrolase"/>
    <property type="match status" value="1"/>
</dbReference>
<protein>
    <recommendedName>
        <fullName evidence="3">Exo-alpha-sialidase</fullName>
    </recommendedName>
</protein>
<keyword evidence="2" id="KW-1185">Reference proteome</keyword>
<sequence>MASPALPAGIASGAFFQVVARGDALVALGWGRTAGAAGAPGRAAAFVAHSPDGGRTWRTSVPQGAGETTTLTAVAATSKGFLLAGSSGLPGRQDVVLWSSPGGAGDWRRVPAFGAGLDGRGDQRLTSLAVLGGEVVGTGISADHRGETPMFWRTPAP</sequence>
<name>A0ABW0ZWM0_9ACTN</name>
<reference evidence="2" key="1">
    <citation type="journal article" date="2019" name="Int. J. Syst. Evol. Microbiol.">
        <title>The Global Catalogue of Microorganisms (GCM) 10K type strain sequencing project: providing services to taxonomists for standard genome sequencing and annotation.</title>
        <authorList>
            <consortium name="The Broad Institute Genomics Platform"/>
            <consortium name="The Broad Institute Genome Sequencing Center for Infectious Disease"/>
            <person name="Wu L."/>
            <person name="Ma J."/>
        </authorList>
    </citation>
    <scope>NUCLEOTIDE SEQUENCE [LARGE SCALE GENOMIC DNA]</scope>
    <source>
        <strain evidence="2">KCTC 42087</strain>
    </source>
</reference>
<organism evidence="1 2">
    <name type="scientific">Actinomadura rugatobispora</name>
    <dbReference type="NCBI Taxonomy" id="1994"/>
    <lineage>
        <taxon>Bacteria</taxon>
        <taxon>Bacillati</taxon>
        <taxon>Actinomycetota</taxon>
        <taxon>Actinomycetes</taxon>
        <taxon>Streptosporangiales</taxon>
        <taxon>Thermomonosporaceae</taxon>
        <taxon>Actinomadura</taxon>
    </lineage>
</organism>
<evidence type="ECO:0008006" key="3">
    <source>
        <dbReference type="Google" id="ProtNLM"/>
    </source>
</evidence>